<dbReference type="AlphaFoldDB" id="A0A0V1AKD8"/>
<name>A0A0V1AKD8_TRISP</name>
<evidence type="ECO:0000313" key="1">
    <source>
        <dbReference type="EMBL" id="KRY25101.1"/>
    </source>
</evidence>
<dbReference type="Proteomes" id="UP000054776">
    <property type="component" value="Unassembled WGS sequence"/>
</dbReference>
<evidence type="ECO:0000313" key="2">
    <source>
        <dbReference type="Proteomes" id="UP000054776"/>
    </source>
</evidence>
<gene>
    <name evidence="1" type="ORF">T01_12676</name>
</gene>
<reference evidence="1 2" key="1">
    <citation type="submission" date="2015-01" db="EMBL/GenBank/DDBJ databases">
        <title>Evolution of Trichinella species and genotypes.</title>
        <authorList>
            <person name="Korhonen P.K."/>
            <person name="Edoardo P."/>
            <person name="Giuseppe L.R."/>
            <person name="Gasser R.B."/>
        </authorList>
    </citation>
    <scope>NUCLEOTIDE SEQUENCE [LARGE SCALE GENOMIC DNA]</scope>
    <source>
        <strain evidence="1">ISS3</strain>
    </source>
</reference>
<protein>
    <submittedName>
        <fullName evidence="1">Uncharacterized protein</fullName>
    </submittedName>
</protein>
<organism evidence="1 2">
    <name type="scientific">Trichinella spiralis</name>
    <name type="common">Trichina worm</name>
    <dbReference type="NCBI Taxonomy" id="6334"/>
    <lineage>
        <taxon>Eukaryota</taxon>
        <taxon>Metazoa</taxon>
        <taxon>Ecdysozoa</taxon>
        <taxon>Nematoda</taxon>
        <taxon>Enoplea</taxon>
        <taxon>Dorylaimia</taxon>
        <taxon>Trichinellida</taxon>
        <taxon>Trichinellidae</taxon>
        <taxon>Trichinella</taxon>
    </lineage>
</organism>
<accession>A0A0V1AKD8</accession>
<keyword evidence="2" id="KW-1185">Reference proteome</keyword>
<proteinExistence type="predicted"/>
<sequence>MDSTKQKSCCSFFISRGRGYCILCDISFGAPFVDKLKLLAPFSKFFRQIIDFPSSCMEEKVDIPMDNV</sequence>
<dbReference type="InParanoid" id="A0A0V1AKD8"/>
<comment type="caution">
    <text evidence="1">The sequence shown here is derived from an EMBL/GenBank/DDBJ whole genome shotgun (WGS) entry which is preliminary data.</text>
</comment>
<dbReference type="EMBL" id="JYDH01001184">
    <property type="protein sequence ID" value="KRY25101.1"/>
    <property type="molecule type" value="Genomic_DNA"/>
</dbReference>